<sequence length="223" mass="25319">MGGVFSSYTTDDNILTLWSWCQRLENEINTINARTNQGNNSQTDGSSTDFQSLSRRFDDFNKENSRMREDITALSVKIDEDIAKISHWEGALEVLSGKFHDALTAEVNTMNAKYQALSIRVENGFHDSPPAINRGLALGLSLGLGIPLTIALIFLCAMWIRRKYPYIPQHANNEEAENYIKIHKATRQKTLTEKLCDLFETLDFKKKQIVPEVYVMDNTPKKG</sequence>
<keyword evidence="3" id="KW-1185">Reference proteome</keyword>
<dbReference type="AlphaFoldDB" id="W6QG22"/>
<keyword evidence="1" id="KW-0472">Membrane</keyword>
<evidence type="ECO:0000313" key="2">
    <source>
        <dbReference type="EMBL" id="CDM33144.1"/>
    </source>
</evidence>
<gene>
    <name evidence="2" type="ORF">PROQFM164_S02g003296</name>
</gene>
<protein>
    <submittedName>
        <fullName evidence="2">Uncharacterized protein</fullName>
    </submittedName>
</protein>
<keyword evidence="1" id="KW-1133">Transmembrane helix</keyword>
<accession>W6QG22</accession>
<keyword evidence="1" id="KW-0812">Transmembrane</keyword>
<name>W6QG22_PENRF</name>
<feature type="transmembrane region" description="Helical" evidence="1">
    <location>
        <begin position="136"/>
        <end position="160"/>
    </location>
</feature>
<organism evidence="2 3">
    <name type="scientific">Penicillium roqueforti (strain FM164)</name>
    <dbReference type="NCBI Taxonomy" id="1365484"/>
    <lineage>
        <taxon>Eukaryota</taxon>
        <taxon>Fungi</taxon>
        <taxon>Dikarya</taxon>
        <taxon>Ascomycota</taxon>
        <taxon>Pezizomycotina</taxon>
        <taxon>Eurotiomycetes</taxon>
        <taxon>Eurotiomycetidae</taxon>
        <taxon>Eurotiales</taxon>
        <taxon>Aspergillaceae</taxon>
        <taxon>Penicillium</taxon>
    </lineage>
</organism>
<evidence type="ECO:0000313" key="3">
    <source>
        <dbReference type="Proteomes" id="UP000030686"/>
    </source>
</evidence>
<dbReference type="OMA" id="QHMNKEE"/>
<dbReference type="OrthoDB" id="4326017at2759"/>
<dbReference type="EMBL" id="HG792016">
    <property type="protein sequence ID" value="CDM33144.1"/>
    <property type="molecule type" value="Genomic_DNA"/>
</dbReference>
<dbReference type="Proteomes" id="UP000030686">
    <property type="component" value="Unassembled WGS sequence"/>
</dbReference>
<evidence type="ECO:0000256" key="1">
    <source>
        <dbReference type="SAM" id="Phobius"/>
    </source>
</evidence>
<reference evidence="2" key="1">
    <citation type="journal article" date="2014" name="Nat. Commun.">
        <title>Multiple recent horizontal transfers of a large genomic region in cheese making fungi.</title>
        <authorList>
            <person name="Cheeseman K."/>
            <person name="Ropars J."/>
            <person name="Renault P."/>
            <person name="Dupont J."/>
            <person name="Gouzy J."/>
            <person name="Branca A."/>
            <person name="Abraham A.L."/>
            <person name="Ceppi M."/>
            <person name="Conseiller E."/>
            <person name="Debuchy R."/>
            <person name="Malagnac F."/>
            <person name="Goarin A."/>
            <person name="Silar P."/>
            <person name="Lacoste S."/>
            <person name="Sallet E."/>
            <person name="Bensimon A."/>
            <person name="Giraud T."/>
            <person name="Brygoo Y."/>
        </authorList>
    </citation>
    <scope>NUCLEOTIDE SEQUENCE [LARGE SCALE GENOMIC DNA]</scope>
    <source>
        <strain evidence="2">FM164</strain>
    </source>
</reference>
<proteinExistence type="predicted"/>